<accession>A0A8T3CY95</accession>
<comment type="caution">
    <text evidence="2">The sequence shown here is derived from an EMBL/GenBank/DDBJ whole genome shotgun (WGS) entry which is preliminary data.</text>
</comment>
<organism evidence="2 3">
    <name type="scientific">Albula goreensis</name>
    <dbReference type="NCBI Taxonomy" id="1534307"/>
    <lineage>
        <taxon>Eukaryota</taxon>
        <taxon>Metazoa</taxon>
        <taxon>Chordata</taxon>
        <taxon>Craniata</taxon>
        <taxon>Vertebrata</taxon>
        <taxon>Euteleostomi</taxon>
        <taxon>Actinopterygii</taxon>
        <taxon>Neopterygii</taxon>
        <taxon>Teleostei</taxon>
        <taxon>Albuliformes</taxon>
        <taxon>Albulidae</taxon>
        <taxon>Albula</taxon>
    </lineage>
</organism>
<evidence type="ECO:0000256" key="1">
    <source>
        <dbReference type="SAM" id="MobiDB-lite"/>
    </source>
</evidence>
<feature type="region of interest" description="Disordered" evidence="1">
    <location>
        <begin position="1"/>
        <end position="36"/>
    </location>
</feature>
<dbReference type="AlphaFoldDB" id="A0A8T3CY95"/>
<evidence type="ECO:0008006" key="4">
    <source>
        <dbReference type="Google" id="ProtNLM"/>
    </source>
</evidence>
<dbReference type="OrthoDB" id="9025707at2759"/>
<evidence type="ECO:0000313" key="3">
    <source>
        <dbReference type="Proteomes" id="UP000829720"/>
    </source>
</evidence>
<dbReference type="PANTHER" id="PTHR15453:SF8">
    <property type="entry name" value="TUMOR SUPPRESSOR CANDIDATE 2"/>
    <property type="match status" value="1"/>
</dbReference>
<dbReference type="GO" id="GO:0006954">
    <property type="term" value="P:inflammatory response"/>
    <property type="evidence" value="ECO:0007669"/>
    <property type="project" value="TreeGrafter"/>
</dbReference>
<protein>
    <recommendedName>
        <fullName evidence="4">Tumor suppressor candidate 2</fullName>
    </recommendedName>
</protein>
<dbReference type="InterPro" id="IPR029393">
    <property type="entry name" value="FUS1"/>
</dbReference>
<sequence>MGGSGSKYKSYWPFSGSDTATDSGKEGTEQSLARVRGPRNASPFVFTRRSSLFYDEDGDLAHEFYEETVEVKDGRKRAELKRVQRNLEPQGIVKLDHPCIHTDVPVVLCEL</sequence>
<dbReference type="Pfam" id="PF15000">
    <property type="entry name" value="TUSC2"/>
    <property type="match status" value="1"/>
</dbReference>
<reference evidence="2" key="1">
    <citation type="submission" date="2021-01" db="EMBL/GenBank/DDBJ databases">
        <authorList>
            <person name="Zahm M."/>
            <person name="Roques C."/>
            <person name="Cabau C."/>
            <person name="Klopp C."/>
            <person name="Donnadieu C."/>
            <person name="Jouanno E."/>
            <person name="Lampietro C."/>
            <person name="Louis A."/>
            <person name="Herpin A."/>
            <person name="Echchiki A."/>
            <person name="Berthelot C."/>
            <person name="Parey E."/>
            <person name="Roest-Crollius H."/>
            <person name="Braasch I."/>
            <person name="Postlethwait J."/>
            <person name="Bobe J."/>
            <person name="Montfort J."/>
            <person name="Bouchez O."/>
            <person name="Begum T."/>
            <person name="Mejri S."/>
            <person name="Adams A."/>
            <person name="Chen W.-J."/>
            <person name="Guiguen Y."/>
        </authorList>
    </citation>
    <scope>NUCLEOTIDE SEQUENCE</scope>
    <source>
        <tissue evidence="2">Blood</tissue>
    </source>
</reference>
<dbReference type="Proteomes" id="UP000829720">
    <property type="component" value="Unassembled WGS sequence"/>
</dbReference>
<dbReference type="EMBL" id="JAERUA010000014">
    <property type="protein sequence ID" value="KAI1890309.1"/>
    <property type="molecule type" value="Genomic_DNA"/>
</dbReference>
<dbReference type="GO" id="GO:0005739">
    <property type="term" value="C:mitochondrion"/>
    <property type="evidence" value="ECO:0007669"/>
    <property type="project" value="TreeGrafter"/>
</dbReference>
<dbReference type="GO" id="GO:0051881">
    <property type="term" value="P:regulation of mitochondrial membrane potential"/>
    <property type="evidence" value="ECO:0007669"/>
    <property type="project" value="TreeGrafter"/>
</dbReference>
<dbReference type="PANTHER" id="PTHR15453">
    <property type="entry name" value="TUMOR SUPPRESSOR CANDIDATE 2"/>
    <property type="match status" value="1"/>
</dbReference>
<gene>
    <name evidence="2" type="ORF">AGOR_G00152410</name>
</gene>
<evidence type="ECO:0000313" key="2">
    <source>
        <dbReference type="EMBL" id="KAI1890309.1"/>
    </source>
</evidence>
<proteinExistence type="predicted"/>
<keyword evidence="3" id="KW-1185">Reference proteome</keyword>
<name>A0A8T3CY95_9TELE</name>